<comment type="caution">
    <text evidence="2">The sequence shown here is derived from an EMBL/GenBank/DDBJ whole genome shotgun (WGS) entry which is preliminary data.</text>
</comment>
<gene>
    <name evidence="2" type="ORF">CryarDRAFT_0055</name>
</gene>
<dbReference type="OrthoDB" id="9800872at2"/>
<proteinExistence type="predicted"/>
<organism evidence="2 3">
    <name type="scientific">Cryptosporangium arvum DSM 44712</name>
    <dbReference type="NCBI Taxonomy" id="927661"/>
    <lineage>
        <taxon>Bacteria</taxon>
        <taxon>Bacillati</taxon>
        <taxon>Actinomycetota</taxon>
        <taxon>Actinomycetes</taxon>
        <taxon>Cryptosporangiales</taxon>
        <taxon>Cryptosporangiaceae</taxon>
        <taxon>Cryptosporangium</taxon>
    </lineage>
</organism>
<evidence type="ECO:0000259" key="1">
    <source>
        <dbReference type="PROSITE" id="PS50206"/>
    </source>
</evidence>
<dbReference type="Gene3D" id="3.40.250.10">
    <property type="entry name" value="Rhodanese-like domain"/>
    <property type="match status" value="1"/>
</dbReference>
<dbReference type="InterPro" id="IPR036873">
    <property type="entry name" value="Rhodanese-like_dom_sf"/>
</dbReference>
<dbReference type="RefSeq" id="WP_035847424.1">
    <property type="nucleotide sequence ID" value="NZ_KK073874.1"/>
</dbReference>
<dbReference type="HOGENOM" id="CLU_089574_13_0_11"/>
<dbReference type="PATRIC" id="fig|927661.3.peg.53"/>
<name>A0A010YFN2_9ACTN</name>
<dbReference type="EMBL" id="JFBT01000001">
    <property type="protein sequence ID" value="EXG79040.1"/>
    <property type="molecule type" value="Genomic_DNA"/>
</dbReference>
<dbReference type="CDD" id="cd00158">
    <property type="entry name" value="RHOD"/>
    <property type="match status" value="1"/>
</dbReference>
<dbReference type="InterPro" id="IPR001763">
    <property type="entry name" value="Rhodanese-like_dom"/>
</dbReference>
<dbReference type="PANTHER" id="PTHR43031:SF17">
    <property type="entry name" value="SULFURTRANSFERASE YTWF-RELATED"/>
    <property type="match status" value="1"/>
</dbReference>
<protein>
    <submittedName>
        <fullName evidence="2">Rhodanese-related sulfurtransferase</fullName>
    </submittedName>
</protein>
<evidence type="ECO:0000313" key="2">
    <source>
        <dbReference type="EMBL" id="EXG79040.1"/>
    </source>
</evidence>
<dbReference type="PANTHER" id="PTHR43031">
    <property type="entry name" value="FAD-DEPENDENT OXIDOREDUCTASE"/>
    <property type="match status" value="1"/>
</dbReference>
<dbReference type="Pfam" id="PF00581">
    <property type="entry name" value="Rhodanese"/>
    <property type="match status" value="1"/>
</dbReference>
<sequence>MVQPSIPADVPDVTPDSLGDDIYLLDVREQDEWDAGHAPHAHHIPMYEIPQRLAEVPTVGEVVVVCRVGGRSAQVAAYLAAQGWENVANLDGGMLSWERSGRAVVADTGLPPRVL</sequence>
<dbReference type="SMART" id="SM00450">
    <property type="entry name" value="RHOD"/>
    <property type="match status" value="1"/>
</dbReference>
<dbReference type="GO" id="GO:0016740">
    <property type="term" value="F:transferase activity"/>
    <property type="evidence" value="ECO:0007669"/>
    <property type="project" value="UniProtKB-KW"/>
</dbReference>
<feature type="domain" description="Rhodanese" evidence="1">
    <location>
        <begin position="18"/>
        <end position="106"/>
    </location>
</feature>
<dbReference type="Proteomes" id="UP000021053">
    <property type="component" value="Unassembled WGS sequence"/>
</dbReference>
<reference evidence="2 3" key="1">
    <citation type="submission" date="2013-07" db="EMBL/GenBank/DDBJ databases">
        <authorList>
            <consortium name="DOE Joint Genome Institute"/>
            <person name="Eisen J."/>
            <person name="Huntemann M."/>
            <person name="Han J."/>
            <person name="Chen A."/>
            <person name="Kyrpides N."/>
            <person name="Mavromatis K."/>
            <person name="Markowitz V."/>
            <person name="Palaniappan K."/>
            <person name="Ivanova N."/>
            <person name="Schaumberg A."/>
            <person name="Pati A."/>
            <person name="Liolios K."/>
            <person name="Nordberg H.P."/>
            <person name="Cantor M.N."/>
            <person name="Hua S.X."/>
            <person name="Woyke T."/>
        </authorList>
    </citation>
    <scope>NUCLEOTIDE SEQUENCE [LARGE SCALE GENOMIC DNA]</scope>
    <source>
        <strain evidence="2 3">DSM 44712</strain>
    </source>
</reference>
<dbReference type="SUPFAM" id="SSF52821">
    <property type="entry name" value="Rhodanese/Cell cycle control phosphatase"/>
    <property type="match status" value="1"/>
</dbReference>
<dbReference type="PROSITE" id="PS50206">
    <property type="entry name" value="RHODANESE_3"/>
    <property type="match status" value="1"/>
</dbReference>
<dbReference type="InterPro" id="IPR050229">
    <property type="entry name" value="GlpE_sulfurtransferase"/>
</dbReference>
<accession>A0A010YFN2</accession>
<keyword evidence="2" id="KW-0808">Transferase</keyword>
<evidence type="ECO:0000313" key="3">
    <source>
        <dbReference type="Proteomes" id="UP000021053"/>
    </source>
</evidence>
<dbReference type="AlphaFoldDB" id="A0A010YFN2"/>
<keyword evidence="3" id="KW-1185">Reference proteome</keyword>